<feature type="binding site" evidence="10">
    <location>
        <position position="65"/>
    </location>
    <ligand>
        <name>NAD(+)</name>
        <dbReference type="ChEBI" id="CHEBI:57540"/>
    </ligand>
</feature>
<dbReference type="OrthoDB" id="5405561at2759"/>
<evidence type="ECO:0000256" key="10">
    <source>
        <dbReference type="PIRSR" id="PIRSR000102-3"/>
    </source>
</evidence>
<feature type="domain" description="Lactate/malate dehydrogenase N-terminal" evidence="12">
    <location>
        <begin position="34"/>
        <end position="173"/>
    </location>
</feature>
<dbReference type="PRINTS" id="PR00086">
    <property type="entry name" value="LLDHDRGNASE"/>
</dbReference>
<evidence type="ECO:0000256" key="5">
    <source>
        <dbReference type="ARBA" id="ARBA00012967"/>
    </source>
</evidence>
<dbReference type="Pfam" id="PF02866">
    <property type="entry name" value="Ldh_1_C"/>
    <property type="match status" value="1"/>
</dbReference>
<dbReference type="Gene3D" id="3.40.50.720">
    <property type="entry name" value="NAD(P)-binding Rossmann-like Domain"/>
    <property type="match status" value="1"/>
</dbReference>
<evidence type="ECO:0000313" key="14">
    <source>
        <dbReference type="EMBL" id="KAG7473685.1"/>
    </source>
</evidence>
<comment type="pathway">
    <text evidence="2 11">Fermentation; pyruvate fermentation to lactate; (S)-lactate from pyruvate: step 1/1.</text>
</comment>
<evidence type="ECO:0000259" key="12">
    <source>
        <dbReference type="Pfam" id="PF00056"/>
    </source>
</evidence>
<dbReference type="NCBIfam" id="TIGR01771">
    <property type="entry name" value="L-LDH-NAD"/>
    <property type="match status" value="1"/>
</dbReference>
<dbReference type="PANTHER" id="PTHR43128">
    <property type="entry name" value="L-2-HYDROXYCARBOXYLATE DEHYDROGENASE (NAD(P)(+))"/>
    <property type="match status" value="1"/>
</dbReference>
<dbReference type="HAMAP" id="MF_00488">
    <property type="entry name" value="Lactate_dehydrog"/>
    <property type="match status" value="1"/>
</dbReference>
<evidence type="ECO:0000313" key="15">
    <source>
        <dbReference type="Proteomes" id="UP001046870"/>
    </source>
</evidence>
<protein>
    <recommendedName>
        <fullName evidence="5 11">L-lactate dehydrogenase</fullName>
        <ecNumber evidence="5 11">1.1.1.27</ecNumber>
    </recommendedName>
</protein>
<evidence type="ECO:0000256" key="2">
    <source>
        <dbReference type="ARBA" id="ARBA00004843"/>
    </source>
</evidence>
<keyword evidence="7 11" id="KW-0560">Oxidoreductase</keyword>
<feature type="domain" description="Lactate/malate dehydrogenase C-terminal" evidence="13">
    <location>
        <begin position="176"/>
        <end position="337"/>
    </location>
</feature>
<dbReference type="SUPFAM" id="SSF56327">
    <property type="entry name" value="LDH C-terminal domain-like"/>
    <property type="match status" value="1"/>
</dbReference>
<evidence type="ECO:0000256" key="7">
    <source>
        <dbReference type="ARBA" id="ARBA00023002"/>
    </source>
</evidence>
<feature type="binding site" evidence="10">
    <location>
        <begin position="149"/>
        <end position="151"/>
    </location>
    <ligand>
        <name>NAD(+)</name>
        <dbReference type="ChEBI" id="CHEBI:57540"/>
    </ligand>
</feature>
<dbReference type="InterPro" id="IPR022383">
    <property type="entry name" value="Lactate/malate_DH_C"/>
</dbReference>
<comment type="caution">
    <text evidence="14">The sequence shown here is derived from an EMBL/GenBank/DDBJ whole genome shotgun (WGS) entry which is preliminary data.</text>
</comment>
<dbReference type="Pfam" id="PF00056">
    <property type="entry name" value="Ldh_1_N"/>
    <property type="match status" value="1"/>
</dbReference>
<dbReference type="GO" id="GO:0006089">
    <property type="term" value="P:lactate metabolic process"/>
    <property type="evidence" value="ECO:0007669"/>
    <property type="project" value="TreeGrafter"/>
</dbReference>
<evidence type="ECO:0000256" key="6">
    <source>
        <dbReference type="ARBA" id="ARBA00022490"/>
    </source>
</evidence>
<dbReference type="AlphaFoldDB" id="A0A9D3Q385"/>
<evidence type="ECO:0000256" key="11">
    <source>
        <dbReference type="RuleBase" id="RU000496"/>
    </source>
</evidence>
<dbReference type="InterPro" id="IPR001236">
    <property type="entry name" value="Lactate/malate_DH_N"/>
</dbReference>
<comment type="similarity">
    <text evidence="3">Belongs to the LDH/MDH superfamily. LDH family.</text>
</comment>
<dbReference type="SUPFAM" id="SSF51735">
    <property type="entry name" value="NAD(P)-binding Rossmann-fold domains"/>
    <property type="match status" value="1"/>
</dbReference>
<dbReference type="PROSITE" id="PS00064">
    <property type="entry name" value="L_LDH"/>
    <property type="match status" value="1"/>
</dbReference>
<evidence type="ECO:0000256" key="4">
    <source>
        <dbReference type="ARBA" id="ARBA00011881"/>
    </source>
</evidence>
<sequence length="345" mass="38203">MLRRCWCEQYRAMTSVRDKLLQELNPGEVVPPRCKVTIVGVGQVGMACAFSILQSGVADDVTLIDVMEDKLQGEVLDLQHGSLFLKTPIIRAAKDYSETANSKLCIITAGVRQKEGETRLNLVHRNVEVFRKIVPLLAQYSPDAILLIVSNPVDVLTYVAWKLSGFPQERVIGSGTNLDSARFRFLMGERLQIHPSSVHGYIIGEHGDSSVAVWSGANVAGVNLQSLSPDLEREQDSEVWPGVHKNVVDSAYEVVRLKGYTSWAIGLSVCSLSQSILRNLRIVHPVSTLVKGLHDIQEEVFLSLPCVLGWPGVCGVLNQPLREHEAYQLKQSAQTLWSVQRELSL</sequence>
<gene>
    <name evidence="14" type="ORF">MATL_G00098500</name>
</gene>
<evidence type="ECO:0000256" key="1">
    <source>
        <dbReference type="ARBA" id="ARBA00004496"/>
    </source>
</evidence>
<comment type="subunit">
    <text evidence="4">Homotetramer.</text>
</comment>
<organism evidence="14 15">
    <name type="scientific">Megalops atlanticus</name>
    <name type="common">Tarpon</name>
    <name type="synonym">Clupea gigantea</name>
    <dbReference type="NCBI Taxonomy" id="7932"/>
    <lineage>
        <taxon>Eukaryota</taxon>
        <taxon>Metazoa</taxon>
        <taxon>Chordata</taxon>
        <taxon>Craniata</taxon>
        <taxon>Vertebrata</taxon>
        <taxon>Euteleostomi</taxon>
        <taxon>Actinopterygii</taxon>
        <taxon>Neopterygii</taxon>
        <taxon>Teleostei</taxon>
        <taxon>Elopiformes</taxon>
        <taxon>Megalopidae</taxon>
        <taxon>Megalops</taxon>
    </lineage>
</organism>
<evidence type="ECO:0000256" key="8">
    <source>
        <dbReference type="ARBA" id="ARBA00023027"/>
    </source>
</evidence>
<dbReference type="InterPro" id="IPR001557">
    <property type="entry name" value="L-lactate/malate_DH"/>
</dbReference>
<dbReference type="GO" id="GO:0005737">
    <property type="term" value="C:cytoplasm"/>
    <property type="evidence" value="ECO:0007669"/>
    <property type="project" value="UniProtKB-SubCell"/>
</dbReference>
<accession>A0A9D3Q385</accession>
<evidence type="ECO:0000256" key="9">
    <source>
        <dbReference type="PIRSR" id="PIRSR000102-1"/>
    </source>
</evidence>
<dbReference type="PIRSF" id="PIRSF000102">
    <property type="entry name" value="Lac_mal_DH"/>
    <property type="match status" value="1"/>
</dbReference>
<comment type="catalytic activity">
    <reaction evidence="11">
        <text>(S)-lactate + NAD(+) = pyruvate + NADH + H(+)</text>
        <dbReference type="Rhea" id="RHEA:23444"/>
        <dbReference type="ChEBI" id="CHEBI:15361"/>
        <dbReference type="ChEBI" id="CHEBI:15378"/>
        <dbReference type="ChEBI" id="CHEBI:16651"/>
        <dbReference type="ChEBI" id="CHEBI:57540"/>
        <dbReference type="ChEBI" id="CHEBI:57945"/>
        <dbReference type="EC" id="1.1.1.27"/>
    </reaction>
</comment>
<dbReference type="Proteomes" id="UP001046870">
    <property type="component" value="Chromosome 7"/>
</dbReference>
<dbReference type="InterPro" id="IPR015955">
    <property type="entry name" value="Lactate_DH/Glyco_Ohase_4_C"/>
</dbReference>
<comment type="subcellular location">
    <subcellularLocation>
        <location evidence="1">Cytoplasm</location>
    </subcellularLocation>
</comment>
<dbReference type="FunFam" id="3.40.50.720:FF:000018">
    <property type="entry name" value="Malate dehydrogenase"/>
    <property type="match status" value="1"/>
</dbReference>
<dbReference type="PANTHER" id="PTHR43128:SF2">
    <property type="entry name" value="L-LACTATE DEHYDROGENASE B CHAIN"/>
    <property type="match status" value="1"/>
</dbReference>
<keyword evidence="8 10" id="KW-0520">NAD</keyword>
<keyword evidence="15" id="KW-1185">Reference proteome</keyword>
<proteinExistence type="inferred from homology"/>
<feature type="binding site" evidence="10">
    <location>
        <position position="126"/>
    </location>
    <ligand>
        <name>NAD(+)</name>
        <dbReference type="ChEBI" id="CHEBI:57540"/>
    </ligand>
</feature>
<dbReference type="InterPro" id="IPR036291">
    <property type="entry name" value="NAD(P)-bd_dom_sf"/>
</dbReference>
<dbReference type="InterPro" id="IPR011304">
    <property type="entry name" value="L-lactate_DH"/>
</dbReference>
<evidence type="ECO:0000256" key="3">
    <source>
        <dbReference type="ARBA" id="ARBA00006054"/>
    </source>
</evidence>
<keyword evidence="6" id="KW-0963">Cytoplasm</keyword>
<name>A0A9D3Q385_MEGAT</name>
<feature type="active site" description="Proton acceptor" evidence="9">
    <location>
        <position position="206"/>
    </location>
</feature>
<reference evidence="14" key="1">
    <citation type="submission" date="2021-01" db="EMBL/GenBank/DDBJ databases">
        <authorList>
            <person name="Zahm M."/>
            <person name="Roques C."/>
            <person name="Cabau C."/>
            <person name="Klopp C."/>
            <person name="Donnadieu C."/>
            <person name="Jouanno E."/>
            <person name="Lampietro C."/>
            <person name="Louis A."/>
            <person name="Herpin A."/>
            <person name="Echchiki A."/>
            <person name="Berthelot C."/>
            <person name="Parey E."/>
            <person name="Roest-Crollius H."/>
            <person name="Braasch I."/>
            <person name="Postlethwait J."/>
            <person name="Bobe J."/>
            <person name="Montfort J."/>
            <person name="Bouchez O."/>
            <person name="Begum T."/>
            <person name="Mejri S."/>
            <person name="Adams A."/>
            <person name="Chen W.-J."/>
            <person name="Guiguen Y."/>
        </authorList>
    </citation>
    <scope>NUCLEOTIDE SEQUENCE</scope>
    <source>
        <strain evidence="14">YG-15Mar2019-1</strain>
        <tissue evidence="14">Brain</tissue>
    </source>
</reference>
<feature type="binding site" evidence="10">
    <location>
        <begin position="40"/>
        <end position="45"/>
    </location>
    <ligand>
        <name>NAD(+)</name>
        <dbReference type="ChEBI" id="CHEBI:57540"/>
    </ligand>
</feature>
<dbReference type="InterPro" id="IPR018177">
    <property type="entry name" value="L-lactate_DH_AS"/>
</dbReference>
<evidence type="ECO:0000259" key="13">
    <source>
        <dbReference type="Pfam" id="PF02866"/>
    </source>
</evidence>
<dbReference type="CDD" id="cd05293">
    <property type="entry name" value="LDH_1"/>
    <property type="match status" value="1"/>
</dbReference>
<dbReference type="Gene3D" id="3.90.110.10">
    <property type="entry name" value="Lactate dehydrogenase/glycoside hydrolase, family 4, C-terminal"/>
    <property type="match status" value="1"/>
</dbReference>
<dbReference type="EC" id="1.1.1.27" evidence="5 11"/>
<dbReference type="GO" id="GO:0004459">
    <property type="term" value="F:L-lactate dehydrogenase (NAD+) activity"/>
    <property type="evidence" value="ECO:0007669"/>
    <property type="project" value="UniProtKB-EC"/>
</dbReference>
<dbReference type="EMBL" id="JAFDVH010000007">
    <property type="protein sequence ID" value="KAG7473685.1"/>
    <property type="molecule type" value="Genomic_DNA"/>
</dbReference>